<organism evidence="2 3">
    <name type="scientific">Colocasia esculenta</name>
    <name type="common">Wild taro</name>
    <name type="synonym">Arum esculentum</name>
    <dbReference type="NCBI Taxonomy" id="4460"/>
    <lineage>
        <taxon>Eukaryota</taxon>
        <taxon>Viridiplantae</taxon>
        <taxon>Streptophyta</taxon>
        <taxon>Embryophyta</taxon>
        <taxon>Tracheophyta</taxon>
        <taxon>Spermatophyta</taxon>
        <taxon>Magnoliopsida</taxon>
        <taxon>Liliopsida</taxon>
        <taxon>Araceae</taxon>
        <taxon>Aroideae</taxon>
        <taxon>Colocasieae</taxon>
        <taxon>Colocasia</taxon>
    </lineage>
</organism>
<name>A0A843UL52_COLES</name>
<keyword evidence="3" id="KW-1185">Reference proteome</keyword>
<feature type="compositionally biased region" description="Basic residues" evidence="1">
    <location>
        <begin position="108"/>
        <end position="123"/>
    </location>
</feature>
<dbReference type="Proteomes" id="UP000652761">
    <property type="component" value="Unassembled WGS sequence"/>
</dbReference>
<feature type="compositionally biased region" description="Basic and acidic residues" evidence="1">
    <location>
        <begin position="131"/>
        <end position="142"/>
    </location>
</feature>
<protein>
    <submittedName>
        <fullName evidence="2">Uncharacterized protein</fullName>
    </submittedName>
</protein>
<sequence length="189" mass="21239">MGFWEFSVKLTWELLVRPALMVVKITPVDSQHLPVDSVMGEETQWKEIQHAMDNLAQPLERVVPVDDQGKMKMYKSISNSNSQETVNITVSIQKKTILPSNREIAGKQKMKRSKENKKTKKANKQANLKAQPKELPVDSRPKAVDRRMLSRTQITGTVSTVLKGGTSGYVCGETNHGGILFLQCKSRTM</sequence>
<dbReference type="AlphaFoldDB" id="A0A843UL52"/>
<accession>A0A843UL52</accession>
<gene>
    <name evidence="2" type="ORF">Taro_014197</name>
</gene>
<proteinExistence type="predicted"/>
<evidence type="ECO:0000256" key="1">
    <source>
        <dbReference type="SAM" id="MobiDB-lite"/>
    </source>
</evidence>
<evidence type="ECO:0000313" key="2">
    <source>
        <dbReference type="EMBL" id="MQL81743.1"/>
    </source>
</evidence>
<feature type="region of interest" description="Disordered" evidence="1">
    <location>
        <begin position="104"/>
        <end position="142"/>
    </location>
</feature>
<reference evidence="2" key="1">
    <citation type="submission" date="2017-07" db="EMBL/GenBank/DDBJ databases">
        <title>Taro Niue Genome Assembly and Annotation.</title>
        <authorList>
            <person name="Atibalentja N."/>
            <person name="Keating K."/>
            <person name="Fields C.J."/>
        </authorList>
    </citation>
    <scope>NUCLEOTIDE SEQUENCE</scope>
    <source>
        <strain evidence="2">Niue_2</strain>
        <tissue evidence="2">Leaf</tissue>
    </source>
</reference>
<dbReference type="EMBL" id="NMUH01000585">
    <property type="protein sequence ID" value="MQL81743.1"/>
    <property type="molecule type" value="Genomic_DNA"/>
</dbReference>
<comment type="caution">
    <text evidence="2">The sequence shown here is derived from an EMBL/GenBank/DDBJ whole genome shotgun (WGS) entry which is preliminary data.</text>
</comment>
<evidence type="ECO:0000313" key="3">
    <source>
        <dbReference type="Proteomes" id="UP000652761"/>
    </source>
</evidence>